<dbReference type="OrthoDB" id="7861975at2"/>
<proteinExistence type="predicted"/>
<dbReference type="AlphaFoldDB" id="A0A370LAN8"/>
<gene>
    <name evidence="2" type="ORF">DWE98_00020</name>
</gene>
<dbReference type="InterPro" id="IPR009506">
    <property type="entry name" value="YjiS-like"/>
</dbReference>
<keyword evidence="3" id="KW-1185">Reference proteome</keyword>
<dbReference type="Pfam" id="PF06568">
    <property type="entry name" value="YjiS-like"/>
    <property type="match status" value="1"/>
</dbReference>
<comment type="caution">
    <text evidence="2">The sequence shown here is derived from an EMBL/GenBank/DDBJ whole genome shotgun (WGS) entry which is preliminary data.</text>
</comment>
<reference evidence="3" key="1">
    <citation type="submission" date="2018-07" db="EMBL/GenBank/DDBJ databases">
        <authorList>
            <person name="Safronova V.I."/>
            <person name="Chirak E.R."/>
            <person name="Sazanova A.L."/>
        </authorList>
    </citation>
    <scope>NUCLEOTIDE SEQUENCE [LARGE SCALE GENOMIC DNA]</scope>
    <source>
        <strain evidence="3">RCAM04685</strain>
    </source>
</reference>
<accession>A0A370LAN8</accession>
<evidence type="ECO:0000313" key="2">
    <source>
        <dbReference type="EMBL" id="RDJ29016.1"/>
    </source>
</evidence>
<organism evidence="2 3">
    <name type="scientific">Bosea caraganae</name>
    <dbReference type="NCBI Taxonomy" id="2763117"/>
    <lineage>
        <taxon>Bacteria</taxon>
        <taxon>Pseudomonadati</taxon>
        <taxon>Pseudomonadota</taxon>
        <taxon>Alphaproteobacteria</taxon>
        <taxon>Hyphomicrobiales</taxon>
        <taxon>Boseaceae</taxon>
        <taxon>Bosea</taxon>
    </lineage>
</organism>
<evidence type="ECO:0000313" key="3">
    <source>
        <dbReference type="Proteomes" id="UP000255207"/>
    </source>
</evidence>
<protein>
    <submittedName>
        <fullName evidence="2">DUF1127 domain-containing protein</fullName>
    </submittedName>
</protein>
<name>A0A370LAN8_9HYPH</name>
<dbReference type="EMBL" id="QQTP01000001">
    <property type="protein sequence ID" value="RDJ29016.1"/>
    <property type="molecule type" value="Genomic_DNA"/>
</dbReference>
<feature type="domain" description="YjiS-like" evidence="1">
    <location>
        <begin position="60"/>
        <end position="90"/>
    </location>
</feature>
<sequence length="125" mass="13692">MRLAADPRQPVTHRNREAIMPLVHTTASVTTNFQSGAERFLDRSGKAASALTARIAGLLRAISNRRALARLAEMDHAQLRDIGLTPADIYRARGLSLTEDPTEMLARDVAARRSHRLLAAPSRNG</sequence>
<evidence type="ECO:0000259" key="1">
    <source>
        <dbReference type="Pfam" id="PF06568"/>
    </source>
</evidence>
<dbReference type="Proteomes" id="UP000255207">
    <property type="component" value="Unassembled WGS sequence"/>
</dbReference>